<dbReference type="AlphaFoldDB" id="A0A645C2R3"/>
<organism evidence="2">
    <name type="scientific">bioreactor metagenome</name>
    <dbReference type="NCBI Taxonomy" id="1076179"/>
    <lineage>
        <taxon>unclassified sequences</taxon>
        <taxon>metagenomes</taxon>
        <taxon>ecological metagenomes</taxon>
    </lineage>
</organism>
<dbReference type="Gene3D" id="1.50.10.10">
    <property type="match status" value="1"/>
</dbReference>
<reference evidence="2" key="1">
    <citation type="submission" date="2019-08" db="EMBL/GenBank/DDBJ databases">
        <authorList>
            <person name="Kucharzyk K."/>
            <person name="Murdoch R.W."/>
            <person name="Higgins S."/>
            <person name="Loffler F."/>
        </authorList>
    </citation>
    <scope>NUCLEOTIDE SEQUENCE</scope>
</reference>
<proteinExistence type="predicted"/>
<comment type="caution">
    <text evidence="2">The sequence shown here is derived from an EMBL/GenBank/DDBJ whole genome shotgun (WGS) entry which is preliminary data.</text>
</comment>
<dbReference type="EC" id="2.4.1.230" evidence="2"/>
<name>A0A645C2R3_9ZZZZ</name>
<dbReference type="GO" id="GO:0005975">
    <property type="term" value="P:carbohydrate metabolic process"/>
    <property type="evidence" value="ECO:0007669"/>
    <property type="project" value="InterPro"/>
</dbReference>
<dbReference type="PANTHER" id="PTHR11051:SF8">
    <property type="entry name" value="PROTEIN-GLUCOSYLGALACTOSYLHYDROXYLYSINE GLUCOSIDASE"/>
    <property type="match status" value="1"/>
</dbReference>
<keyword evidence="2" id="KW-0328">Glycosyltransferase</keyword>
<dbReference type="Pfam" id="PF03632">
    <property type="entry name" value="Glyco_hydro_65m"/>
    <property type="match status" value="1"/>
</dbReference>
<dbReference type="SUPFAM" id="SSF48208">
    <property type="entry name" value="Six-hairpin glycosidases"/>
    <property type="match status" value="1"/>
</dbReference>
<dbReference type="InterPro" id="IPR008928">
    <property type="entry name" value="6-hairpin_glycosidase_sf"/>
</dbReference>
<keyword evidence="2" id="KW-0808">Transferase</keyword>
<dbReference type="GO" id="GO:0033831">
    <property type="term" value="F:kojibiose phosphorylase activity"/>
    <property type="evidence" value="ECO:0007669"/>
    <property type="project" value="UniProtKB-EC"/>
</dbReference>
<evidence type="ECO:0000259" key="1">
    <source>
        <dbReference type="Pfam" id="PF03632"/>
    </source>
</evidence>
<dbReference type="EMBL" id="VSSQ01024246">
    <property type="protein sequence ID" value="MPM71648.1"/>
    <property type="molecule type" value="Genomic_DNA"/>
</dbReference>
<accession>A0A645C2R3</accession>
<feature type="domain" description="Glycoside hydrolase family 65 central catalytic" evidence="1">
    <location>
        <begin position="104"/>
        <end position="308"/>
    </location>
</feature>
<protein>
    <submittedName>
        <fullName evidence="2">Kojibiose phosphorylase</fullName>
        <ecNumber evidence="2">2.4.1.230</ecNumber>
    </submittedName>
</protein>
<gene>
    <name evidence="2" type="primary">kojP_3</name>
    <name evidence="2" type="ORF">SDC9_118616</name>
</gene>
<dbReference type="InterPro" id="IPR005195">
    <property type="entry name" value="Glyco_hydro_65_M"/>
</dbReference>
<dbReference type="PANTHER" id="PTHR11051">
    <property type="entry name" value="GLYCOSYL HYDROLASE-RELATED"/>
    <property type="match status" value="1"/>
</dbReference>
<dbReference type="GO" id="GO:0004553">
    <property type="term" value="F:hydrolase activity, hydrolyzing O-glycosyl compounds"/>
    <property type="evidence" value="ECO:0007669"/>
    <property type="project" value="TreeGrafter"/>
</dbReference>
<sequence>MVLTSGGFERRVDIVGESGRTYFFRKFGALFADGQAEDPIHAAATLVAGSMAHPDQVRSMHEAAWAKLWEHDIEAGHAGVQMLVRNALYQLYANLGEGVGNPPGPTGLTGNAWGGHLFYDGELWTYPAILLLQPELARNYVDYRFRTLPGARRNAAAHGMAGAQFAWEGAEFGDETIPGLVYSVQHHINSDVALTQWQYFLVTGDQDFLEKQGAPIIVENADFWVSRSVYNTMFDRYEIQQVCCADEFAEVQDNNALTNYGAKATLELAVRVQTLLKRPVDPRWREVAAKLWIPFNVAEQRIIEYEGYNGAVIKQADATLIIYPWEMPLDSAAKRNTVGYYRTRYEAEKIMMGSAIDGVIDCELNDAESSWRMFLDLLGHIRGDFLMVSESPFNETISLLTGLGGMLQLVMMGWGGLRIHQDDLAAANHLPAAVPWMKFKGVWHDGRSFDLHYEAGTVRRIDR</sequence>
<evidence type="ECO:0000313" key="2">
    <source>
        <dbReference type="EMBL" id="MPM71648.1"/>
    </source>
</evidence>
<dbReference type="InterPro" id="IPR012341">
    <property type="entry name" value="6hp_glycosidase-like_sf"/>
</dbReference>